<dbReference type="Proteomes" id="UP001066276">
    <property type="component" value="Chromosome 8"/>
</dbReference>
<evidence type="ECO:0000313" key="2">
    <source>
        <dbReference type="Proteomes" id="UP001066276"/>
    </source>
</evidence>
<keyword evidence="2" id="KW-1185">Reference proteome</keyword>
<reference evidence="1" key="1">
    <citation type="journal article" date="2022" name="bioRxiv">
        <title>Sequencing and chromosome-scale assembly of the giantPleurodeles waltlgenome.</title>
        <authorList>
            <person name="Brown T."/>
            <person name="Elewa A."/>
            <person name="Iarovenko S."/>
            <person name="Subramanian E."/>
            <person name="Araus A.J."/>
            <person name="Petzold A."/>
            <person name="Susuki M."/>
            <person name="Suzuki K.-i.T."/>
            <person name="Hayashi T."/>
            <person name="Toyoda A."/>
            <person name="Oliveira C."/>
            <person name="Osipova E."/>
            <person name="Leigh N.D."/>
            <person name="Simon A."/>
            <person name="Yun M.H."/>
        </authorList>
    </citation>
    <scope>NUCLEOTIDE SEQUENCE</scope>
    <source>
        <strain evidence="1">20211129_DDA</strain>
        <tissue evidence="1">Liver</tissue>
    </source>
</reference>
<dbReference type="EMBL" id="JANPWB010000012">
    <property type="protein sequence ID" value="KAJ1119241.1"/>
    <property type="molecule type" value="Genomic_DNA"/>
</dbReference>
<organism evidence="1 2">
    <name type="scientific">Pleurodeles waltl</name>
    <name type="common">Iberian ribbed newt</name>
    <dbReference type="NCBI Taxonomy" id="8319"/>
    <lineage>
        <taxon>Eukaryota</taxon>
        <taxon>Metazoa</taxon>
        <taxon>Chordata</taxon>
        <taxon>Craniata</taxon>
        <taxon>Vertebrata</taxon>
        <taxon>Euteleostomi</taxon>
        <taxon>Amphibia</taxon>
        <taxon>Batrachia</taxon>
        <taxon>Caudata</taxon>
        <taxon>Salamandroidea</taxon>
        <taxon>Salamandridae</taxon>
        <taxon>Pleurodelinae</taxon>
        <taxon>Pleurodeles</taxon>
    </lineage>
</organism>
<protein>
    <submittedName>
        <fullName evidence="1">Uncharacterized protein</fullName>
    </submittedName>
</protein>
<gene>
    <name evidence="1" type="ORF">NDU88_007427</name>
</gene>
<comment type="caution">
    <text evidence="1">The sequence shown here is derived from an EMBL/GenBank/DDBJ whole genome shotgun (WGS) entry which is preliminary data.</text>
</comment>
<sequence length="123" mass="13094">MCCPSQSSRWVILCHCGVLTVSGGLWWSAGPPEKKTSLLLRHACPWERRRSGVSPQATMAALRSMKEMADTRRAALIPGASMRRILLLGGDPPGALGPVLEDTLAMRGMAVKIVIASALLEGG</sequence>
<dbReference type="AlphaFoldDB" id="A0AAV7NT25"/>
<proteinExistence type="predicted"/>
<name>A0AAV7NT25_PLEWA</name>
<accession>A0AAV7NT25</accession>
<evidence type="ECO:0000313" key="1">
    <source>
        <dbReference type="EMBL" id="KAJ1119241.1"/>
    </source>
</evidence>